<accession>A0A4R1MYK0</accession>
<dbReference type="AlphaFoldDB" id="A0A4R1MYK0"/>
<dbReference type="InterPro" id="IPR012902">
    <property type="entry name" value="N_methyl_site"/>
</dbReference>
<reference evidence="2 3" key="1">
    <citation type="submission" date="2019-03" db="EMBL/GenBank/DDBJ databases">
        <title>Genomic Encyclopedia of Type Strains, Phase IV (KMG-IV): sequencing the most valuable type-strain genomes for metagenomic binning, comparative biology and taxonomic classification.</title>
        <authorList>
            <person name="Goeker M."/>
        </authorList>
    </citation>
    <scope>NUCLEOTIDE SEQUENCE [LARGE SCALE GENOMIC DNA]</scope>
    <source>
        <strain evidence="2 3">DSM 24176</strain>
    </source>
</reference>
<dbReference type="Gene3D" id="3.30.700.10">
    <property type="entry name" value="Glycoprotein, Type 4 Pilin"/>
    <property type="match status" value="1"/>
</dbReference>
<organism evidence="2 3">
    <name type="scientific">Natranaerovirga hydrolytica</name>
    <dbReference type="NCBI Taxonomy" id="680378"/>
    <lineage>
        <taxon>Bacteria</taxon>
        <taxon>Bacillati</taxon>
        <taxon>Bacillota</taxon>
        <taxon>Clostridia</taxon>
        <taxon>Lachnospirales</taxon>
        <taxon>Natranaerovirgaceae</taxon>
        <taxon>Natranaerovirga</taxon>
    </lineage>
</organism>
<gene>
    <name evidence="2" type="ORF">EDC19_0798</name>
</gene>
<keyword evidence="1" id="KW-1133">Transmembrane helix</keyword>
<dbReference type="InterPro" id="IPR045584">
    <property type="entry name" value="Pilin-like"/>
</dbReference>
<dbReference type="Pfam" id="PF07963">
    <property type="entry name" value="N_methyl"/>
    <property type="match status" value="1"/>
</dbReference>
<name>A0A4R1MYK0_9FIRM</name>
<keyword evidence="3" id="KW-1185">Reference proteome</keyword>
<evidence type="ECO:0000313" key="3">
    <source>
        <dbReference type="Proteomes" id="UP000294545"/>
    </source>
</evidence>
<evidence type="ECO:0000256" key="1">
    <source>
        <dbReference type="SAM" id="Phobius"/>
    </source>
</evidence>
<dbReference type="PROSITE" id="PS00409">
    <property type="entry name" value="PROKAR_NTER_METHYL"/>
    <property type="match status" value="1"/>
</dbReference>
<comment type="caution">
    <text evidence="2">The sequence shown here is derived from an EMBL/GenBank/DDBJ whole genome shotgun (WGS) entry which is preliminary data.</text>
</comment>
<dbReference type="Proteomes" id="UP000294545">
    <property type="component" value="Unassembled WGS sequence"/>
</dbReference>
<feature type="transmembrane region" description="Helical" evidence="1">
    <location>
        <begin position="16"/>
        <end position="38"/>
    </location>
</feature>
<dbReference type="NCBIfam" id="TIGR02532">
    <property type="entry name" value="IV_pilin_GFxxxE"/>
    <property type="match status" value="1"/>
</dbReference>
<proteinExistence type="predicted"/>
<dbReference type="SUPFAM" id="SSF54523">
    <property type="entry name" value="Pili subunits"/>
    <property type="match status" value="1"/>
</dbReference>
<keyword evidence="1" id="KW-0472">Membrane</keyword>
<keyword evidence="1" id="KW-0812">Transmembrane</keyword>
<sequence>MKNIKKFLKNQKGFSLVELIIVIAILLIIAGIAAPNLIRNVESSRKSTDVSNARTIANAIGTAIANNGLDEYSGAIGSSNSFDFESGANNLADDAIEYLQNAPTIQWGHSGADREDEFHVTVDSDGTITIESGTLEVYPNPANVYTN</sequence>
<dbReference type="RefSeq" id="WP_132280836.1">
    <property type="nucleotide sequence ID" value="NZ_SMGQ01000011.1"/>
</dbReference>
<protein>
    <submittedName>
        <fullName evidence="2">Type IV pilus assembly protein PilA</fullName>
    </submittedName>
</protein>
<evidence type="ECO:0000313" key="2">
    <source>
        <dbReference type="EMBL" id="TCK98378.1"/>
    </source>
</evidence>
<dbReference type="EMBL" id="SMGQ01000011">
    <property type="protein sequence ID" value="TCK98378.1"/>
    <property type="molecule type" value="Genomic_DNA"/>
</dbReference>